<evidence type="ECO:0000313" key="4">
    <source>
        <dbReference type="Proteomes" id="UP000192441"/>
    </source>
</evidence>
<dbReference type="EMBL" id="AP022606">
    <property type="protein sequence ID" value="BBZ10862.1"/>
    <property type="molecule type" value="Genomic_DNA"/>
</dbReference>
<proteinExistence type="predicted"/>
<organism evidence="3 4">
    <name type="scientific">Mycobacterium branderi</name>
    <dbReference type="NCBI Taxonomy" id="43348"/>
    <lineage>
        <taxon>Bacteria</taxon>
        <taxon>Bacillati</taxon>
        <taxon>Actinomycetota</taxon>
        <taxon>Actinomycetes</taxon>
        <taxon>Mycobacteriales</taxon>
        <taxon>Mycobacteriaceae</taxon>
        <taxon>Mycobacterium</taxon>
    </lineage>
</organism>
<dbReference type="AlphaFoldDB" id="A0A7I7W1Q2"/>
<gene>
    <name evidence="3" type="ORF">BST20_23380</name>
    <name evidence="2" type="ORF">MBRA_10570</name>
</gene>
<sequence length="287" mass="30677">MTRRHGEVRSAAGLNPLGHVAWGYRDRSEFLARAAEYIADGLARNQRILYACDASSAALRNELDEMGFAEAVRTGQIAVTPVAEHYRFVPGTDVVDAEATVADGVAAMNYVVGAGCSGCRAVVDGAVLVRTPEQRAAFARLEYLVDQKMAVLPFAALCAYNLTLLGDAAKELMCLHPMVNTGAVGFRIYAGQGIDFALAGELDAAVHAAFSTALQWIWPLAAGDEVVIDARALDFVTHPQLVALDRLAAADGRQVVLRTDRRMVARLAKLLGLTNLRVEAPDLADVG</sequence>
<evidence type="ECO:0000259" key="1">
    <source>
        <dbReference type="Pfam" id="PF14417"/>
    </source>
</evidence>
<name>A0A7I7W1Q2_9MYCO</name>
<evidence type="ECO:0000313" key="5">
    <source>
        <dbReference type="Proteomes" id="UP000467379"/>
    </source>
</evidence>
<dbReference type="Pfam" id="PF14417">
    <property type="entry name" value="MEDS"/>
    <property type="match status" value="1"/>
</dbReference>
<dbReference type="Proteomes" id="UP000192441">
    <property type="component" value="Unassembled WGS sequence"/>
</dbReference>
<dbReference type="RefSeq" id="WP_163659552.1">
    <property type="nucleotide sequence ID" value="NZ_AP022606.1"/>
</dbReference>
<dbReference type="EMBL" id="MVHM01000021">
    <property type="protein sequence ID" value="ORA32916.1"/>
    <property type="molecule type" value="Genomic_DNA"/>
</dbReference>
<protein>
    <recommendedName>
        <fullName evidence="1">MEDS domain-containing protein</fullName>
    </recommendedName>
</protein>
<keyword evidence="5" id="KW-1185">Reference proteome</keyword>
<reference evidence="2" key="3">
    <citation type="submission" date="2020-02" db="EMBL/GenBank/DDBJ databases">
        <authorList>
            <person name="Matsumoto Y."/>
            <person name="Motooka D."/>
            <person name="Nakamura S."/>
        </authorList>
    </citation>
    <scope>NUCLEOTIDE SEQUENCE</scope>
    <source>
        <strain evidence="2">JCM 12687</strain>
    </source>
</reference>
<reference evidence="2 5" key="2">
    <citation type="journal article" date="2019" name="Emerg. Microbes Infect.">
        <title>Comprehensive subspecies identification of 175 nontuberculous mycobacteria species based on 7547 genomic profiles.</title>
        <authorList>
            <person name="Matsumoto Y."/>
            <person name="Kinjo T."/>
            <person name="Motooka D."/>
            <person name="Nabeya D."/>
            <person name="Jung N."/>
            <person name="Uechi K."/>
            <person name="Horii T."/>
            <person name="Iida T."/>
            <person name="Fujita J."/>
            <person name="Nakamura S."/>
        </authorList>
    </citation>
    <scope>NUCLEOTIDE SEQUENCE [LARGE SCALE GENOMIC DNA]</scope>
    <source>
        <strain evidence="2 5">JCM 12687</strain>
    </source>
</reference>
<evidence type="ECO:0000313" key="3">
    <source>
        <dbReference type="EMBL" id="ORA32916.1"/>
    </source>
</evidence>
<feature type="domain" description="MEDS" evidence="1">
    <location>
        <begin position="19"/>
        <end position="177"/>
    </location>
</feature>
<dbReference type="InterPro" id="IPR025847">
    <property type="entry name" value="MEDS_domain"/>
</dbReference>
<evidence type="ECO:0000313" key="2">
    <source>
        <dbReference type="EMBL" id="BBZ10862.1"/>
    </source>
</evidence>
<reference evidence="3 4" key="1">
    <citation type="submission" date="2016-12" db="EMBL/GenBank/DDBJ databases">
        <title>The new phylogeny of genus Mycobacterium.</title>
        <authorList>
            <person name="Tortoli E."/>
            <person name="Trovato A."/>
            <person name="Cirillo D.M."/>
        </authorList>
    </citation>
    <scope>NUCLEOTIDE SEQUENCE [LARGE SCALE GENOMIC DNA]</scope>
    <source>
        <strain evidence="3 4">DSM 44624</strain>
    </source>
</reference>
<accession>A0A7I7W1Q2</accession>
<dbReference type="Proteomes" id="UP000467379">
    <property type="component" value="Chromosome"/>
</dbReference>